<dbReference type="EMBL" id="JAHQCW010000018">
    <property type="protein sequence ID" value="MBU9737240.1"/>
    <property type="molecule type" value="Genomic_DNA"/>
</dbReference>
<evidence type="ECO:0000259" key="2">
    <source>
        <dbReference type="PROSITE" id="PS50887"/>
    </source>
</evidence>
<dbReference type="GO" id="GO:0052621">
    <property type="term" value="F:diguanylate cyclase activity"/>
    <property type="evidence" value="ECO:0007669"/>
    <property type="project" value="TreeGrafter"/>
</dbReference>
<comment type="caution">
    <text evidence="3">The sequence shown here is derived from an EMBL/GenBank/DDBJ whole genome shotgun (WGS) entry which is preliminary data.</text>
</comment>
<keyword evidence="1" id="KW-0472">Membrane</keyword>
<dbReference type="SMART" id="SM00267">
    <property type="entry name" value="GGDEF"/>
    <property type="match status" value="1"/>
</dbReference>
<organism evidence="3 4">
    <name type="scientific">Diplocloster agilis</name>
    <dbReference type="NCBI Taxonomy" id="2850323"/>
    <lineage>
        <taxon>Bacteria</taxon>
        <taxon>Bacillati</taxon>
        <taxon>Bacillota</taxon>
        <taxon>Clostridia</taxon>
        <taxon>Lachnospirales</taxon>
        <taxon>Lachnospiraceae</taxon>
        <taxon>Diplocloster</taxon>
    </lineage>
</organism>
<evidence type="ECO:0000313" key="4">
    <source>
        <dbReference type="Proteomes" id="UP000712157"/>
    </source>
</evidence>
<dbReference type="NCBIfam" id="TIGR00254">
    <property type="entry name" value="GGDEF"/>
    <property type="match status" value="1"/>
</dbReference>
<sequence length="388" mass="44478">MGNKRKDKWNRVDVQVCIYTAILVLIASGMIFMIGYRATYDGMIRSLEKRSDSIYQYVEQDLDKSTFYEIEDYNGRENPSYKSMKEKLENVKAATGVMYLYTAKKTNSGDLIYIVDGLSYDSPDFRNPGDPIEHEIWAEMETALQDRIVYPDDIKHTGWGDIFVCYYPVHDNNKVVGVLGIEFDAYSQYHTYRTLRITAPFIVLLICLISAAVSVRIFKRISNPLYKDFANTDYLTGLKNRNSFEIDISNLSTRMRGQSLAFICMDLNSLKEINDTYGHTAGDDYIRRAAEAIRYAVGKSHSAYRTGGDEFVILLNGPADQLPAQVRMILSKIHTYLDQDNQKNEIQLSIATGSAQYDPSRDQTLTEVYRRADQLMYETKKAMKSNQE</sequence>
<dbReference type="RefSeq" id="WP_238721850.1">
    <property type="nucleotide sequence ID" value="NZ_JAHQCW010000018.1"/>
</dbReference>
<keyword evidence="1" id="KW-0812">Transmembrane</keyword>
<evidence type="ECO:0000256" key="1">
    <source>
        <dbReference type="SAM" id="Phobius"/>
    </source>
</evidence>
<feature type="transmembrane region" description="Helical" evidence="1">
    <location>
        <begin position="12"/>
        <end position="36"/>
    </location>
</feature>
<dbReference type="InterPro" id="IPR043128">
    <property type="entry name" value="Rev_trsase/Diguanyl_cyclase"/>
</dbReference>
<dbReference type="Gene3D" id="3.30.70.270">
    <property type="match status" value="1"/>
</dbReference>
<keyword evidence="4" id="KW-1185">Reference proteome</keyword>
<gene>
    <name evidence="3" type="ORF">KTH89_11885</name>
</gene>
<dbReference type="AlphaFoldDB" id="A0A949JXX8"/>
<dbReference type="InterPro" id="IPR029787">
    <property type="entry name" value="Nucleotide_cyclase"/>
</dbReference>
<dbReference type="InterPro" id="IPR050469">
    <property type="entry name" value="Diguanylate_Cyclase"/>
</dbReference>
<name>A0A949JXX8_9FIRM</name>
<feature type="domain" description="GGDEF" evidence="2">
    <location>
        <begin position="258"/>
        <end position="388"/>
    </location>
</feature>
<dbReference type="CDD" id="cd01949">
    <property type="entry name" value="GGDEF"/>
    <property type="match status" value="1"/>
</dbReference>
<evidence type="ECO:0000313" key="3">
    <source>
        <dbReference type="EMBL" id="MBU9737240.1"/>
    </source>
</evidence>
<keyword evidence="1" id="KW-1133">Transmembrane helix</keyword>
<dbReference type="Proteomes" id="UP000712157">
    <property type="component" value="Unassembled WGS sequence"/>
</dbReference>
<reference evidence="3" key="1">
    <citation type="submission" date="2021-06" db="EMBL/GenBank/DDBJ databases">
        <title>Description of novel taxa of the family Lachnospiraceae.</title>
        <authorList>
            <person name="Chaplin A.V."/>
            <person name="Sokolova S.R."/>
            <person name="Pikina A.P."/>
            <person name="Korzhanova M."/>
            <person name="Belova V."/>
            <person name="Korostin D."/>
            <person name="Efimov B.A."/>
        </authorList>
    </citation>
    <scope>NUCLEOTIDE SEQUENCE</scope>
    <source>
        <strain evidence="3">ASD5720</strain>
    </source>
</reference>
<dbReference type="Pfam" id="PF00990">
    <property type="entry name" value="GGDEF"/>
    <property type="match status" value="1"/>
</dbReference>
<dbReference type="InterPro" id="IPR000160">
    <property type="entry name" value="GGDEF_dom"/>
</dbReference>
<accession>A0A949JXX8</accession>
<feature type="transmembrane region" description="Helical" evidence="1">
    <location>
        <begin position="197"/>
        <end position="218"/>
    </location>
</feature>
<dbReference type="SUPFAM" id="SSF55073">
    <property type="entry name" value="Nucleotide cyclase"/>
    <property type="match status" value="1"/>
</dbReference>
<protein>
    <submittedName>
        <fullName evidence="3">GGDEF domain-containing protein</fullName>
    </submittedName>
</protein>
<proteinExistence type="predicted"/>
<dbReference type="PANTHER" id="PTHR45138:SF9">
    <property type="entry name" value="DIGUANYLATE CYCLASE DGCM-RELATED"/>
    <property type="match status" value="1"/>
</dbReference>
<dbReference type="PROSITE" id="PS50887">
    <property type="entry name" value="GGDEF"/>
    <property type="match status" value="1"/>
</dbReference>
<dbReference type="PANTHER" id="PTHR45138">
    <property type="entry name" value="REGULATORY COMPONENTS OF SENSORY TRANSDUCTION SYSTEM"/>
    <property type="match status" value="1"/>
</dbReference>